<evidence type="ECO:0000259" key="14">
    <source>
        <dbReference type="PROSITE" id="PS50011"/>
    </source>
</evidence>
<dbReference type="WBParaSite" id="Pan_g23984.t1">
    <property type="protein sequence ID" value="Pan_g23984.t1"/>
    <property type="gene ID" value="Pan_g23984"/>
</dbReference>
<sequence length="302" mass="34935">MELQTVAKSDCLSMLQSGDVKPKKSFTREDFEFGSKLGKGGFGTVYSAREKKNAFNVAIKIIFKAVLVNDRHMMQLKREIELQRNLLHPHILIFYAFFDDYDHVFVVLELCRFGSLFKVLRKSKTFSPHRSAYVVDCVASALQYCHDRHVIHRDIKPDNILLNEKFEPKVADFGWAVRDEDGNRQTLCGTPSYLSPEMLDVSQNHAHTYKVDNWALGVVYYECLTGQKPFWHWNQAVTFRNIKQGLLRPDVKLTKEPMEIIRGLLTVDSNMRSELDAIRNNGYFRAQVAKYNARSNMFGARK</sequence>
<keyword evidence="4 10" id="KW-0547">Nucleotide-binding</keyword>
<evidence type="ECO:0000256" key="12">
    <source>
        <dbReference type="PROSITE-ProRule" id="PRU10141"/>
    </source>
</evidence>
<dbReference type="PANTHER" id="PTHR24350">
    <property type="entry name" value="SERINE/THREONINE-PROTEIN KINASE IAL-RELATED"/>
    <property type="match status" value="1"/>
</dbReference>
<keyword evidence="3" id="KW-0808">Transferase</keyword>
<dbReference type="Gene3D" id="1.10.510.10">
    <property type="entry name" value="Transferase(Phosphotransferase) domain 1"/>
    <property type="match status" value="1"/>
</dbReference>
<comment type="catalytic activity">
    <reaction evidence="8">
        <text>L-seryl-[protein] + ATP = O-phospho-L-seryl-[protein] + ADP + H(+)</text>
        <dbReference type="Rhea" id="RHEA:17989"/>
        <dbReference type="Rhea" id="RHEA-COMP:9863"/>
        <dbReference type="Rhea" id="RHEA-COMP:11604"/>
        <dbReference type="ChEBI" id="CHEBI:15378"/>
        <dbReference type="ChEBI" id="CHEBI:29999"/>
        <dbReference type="ChEBI" id="CHEBI:30616"/>
        <dbReference type="ChEBI" id="CHEBI:83421"/>
        <dbReference type="ChEBI" id="CHEBI:456216"/>
        <dbReference type="EC" id="2.7.11.1"/>
    </reaction>
</comment>
<comment type="catalytic activity">
    <reaction evidence="7">
        <text>L-threonyl-[protein] + ATP = O-phospho-L-threonyl-[protein] + ADP + H(+)</text>
        <dbReference type="Rhea" id="RHEA:46608"/>
        <dbReference type="Rhea" id="RHEA-COMP:11060"/>
        <dbReference type="Rhea" id="RHEA-COMP:11605"/>
        <dbReference type="ChEBI" id="CHEBI:15378"/>
        <dbReference type="ChEBI" id="CHEBI:30013"/>
        <dbReference type="ChEBI" id="CHEBI:30616"/>
        <dbReference type="ChEBI" id="CHEBI:61977"/>
        <dbReference type="ChEBI" id="CHEBI:456216"/>
        <dbReference type="EC" id="2.7.11.1"/>
    </reaction>
</comment>
<keyword evidence="2 13" id="KW-0723">Serine/threonine-protein kinase</keyword>
<feature type="active site" description="Proton acceptor" evidence="9">
    <location>
        <position position="154"/>
    </location>
</feature>
<dbReference type="AlphaFoldDB" id="A0A7E4VTG4"/>
<keyword evidence="6 10" id="KW-0067">ATP-binding</keyword>
<dbReference type="InterPro" id="IPR000719">
    <property type="entry name" value="Prot_kinase_dom"/>
</dbReference>
<evidence type="ECO:0000256" key="10">
    <source>
        <dbReference type="PIRSR" id="PIRSR630616-2"/>
    </source>
</evidence>
<keyword evidence="15" id="KW-1185">Reference proteome</keyword>
<reference evidence="16" key="2">
    <citation type="submission" date="2020-10" db="UniProtKB">
        <authorList>
            <consortium name="WormBaseParasite"/>
        </authorList>
    </citation>
    <scope>IDENTIFICATION</scope>
</reference>
<dbReference type="SMART" id="SM00220">
    <property type="entry name" value="S_TKc"/>
    <property type="match status" value="1"/>
</dbReference>
<comment type="cofactor">
    <cofactor evidence="1">
        <name>Mg(2+)</name>
        <dbReference type="ChEBI" id="CHEBI:18420"/>
    </cofactor>
</comment>
<protein>
    <submittedName>
        <fullName evidence="16">Aurora kinase</fullName>
    </submittedName>
</protein>
<dbReference type="InterPro" id="IPR008271">
    <property type="entry name" value="Ser/Thr_kinase_AS"/>
</dbReference>
<dbReference type="PROSITE" id="PS00107">
    <property type="entry name" value="PROTEIN_KINASE_ATP"/>
    <property type="match status" value="1"/>
</dbReference>
<feature type="binding site" evidence="10">
    <location>
        <position position="172"/>
    </location>
    <ligand>
        <name>ATP</name>
        <dbReference type="ChEBI" id="CHEBI:30616"/>
    </ligand>
</feature>
<evidence type="ECO:0000256" key="6">
    <source>
        <dbReference type="ARBA" id="ARBA00022840"/>
    </source>
</evidence>
<feature type="binding site" evidence="12">
    <location>
        <position position="64"/>
    </location>
    <ligand>
        <name>ATP</name>
        <dbReference type="ChEBI" id="CHEBI:30616"/>
    </ligand>
</feature>
<dbReference type="InterPro" id="IPR011009">
    <property type="entry name" value="Kinase-like_dom_sf"/>
</dbReference>
<dbReference type="SUPFAM" id="SSF56112">
    <property type="entry name" value="Protein kinase-like (PK-like)"/>
    <property type="match status" value="1"/>
</dbReference>
<feature type="domain" description="Protein kinase" evidence="14">
    <location>
        <begin position="31"/>
        <end position="284"/>
    </location>
</feature>
<feature type="binding site" evidence="10">
    <location>
        <position position="60"/>
    </location>
    <ligand>
        <name>ATP</name>
        <dbReference type="ChEBI" id="CHEBI:30616"/>
    </ligand>
</feature>
<evidence type="ECO:0000256" key="8">
    <source>
        <dbReference type="ARBA" id="ARBA00048679"/>
    </source>
</evidence>
<evidence type="ECO:0000256" key="3">
    <source>
        <dbReference type="ARBA" id="ARBA00022679"/>
    </source>
</evidence>
<proteinExistence type="inferred from homology"/>
<dbReference type="PROSITE" id="PS00108">
    <property type="entry name" value="PROTEIN_KINASE_ST"/>
    <property type="match status" value="1"/>
</dbReference>
<evidence type="ECO:0000256" key="4">
    <source>
        <dbReference type="ARBA" id="ARBA00022741"/>
    </source>
</evidence>
<reference evidence="15" key="1">
    <citation type="journal article" date="2013" name="Genetics">
        <title>The draft genome and transcriptome of Panagrellus redivivus are shaped by the harsh demands of a free-living lifestyle.</title>
        <authorList>
            <person name="Srinivasan J."/>
            <person name="Dillman A.R."/>
            <person name="Macchietto M.G."/>
            <person name="Heikkinen L."/>
            <person name="Lakso M."/>
            <person name="Fracchia K.M."/>
            <person name="Antoshechkin I."/>
            <person name="Mortazavi A."/>
            <person name="Wong G."/>
            <person name="Sternberg P.W."/>
        </authorList>
    </citation>
    <scope>NUCLEOTIDE SEQUENCE [LARGE SCALE GENOMIC DNA]</scope>
    <source>
        <strain evidence="15">MT8872</strain>
    </source>
</reference>
<evidence type="ECO:0000313" key="15">
    <source>
        <dbReference type="Proteomes" id="UP000492821"/>
    </source>
</evidence>
<dbReference type="InterPro" id="IPR017441">
    <property type="entry name" value="Protein_kinase_ATP_BS"/>
</dbReference>
<evidence type="ECO:0000313" key="16">
    <source>
        <dbReference type="WBParaSite" id="Pan_g23984.t1"/>
    </source>
</evidence>
<evidence type="ECO:0000256" key="5">
    <source>
        <dbReference type="ARBA" id="ARBA00022777"/>
    </source>
</evidence>
<accession>A0A7E4VTG4</accession>
<dbReference type="InterPro" id="IPR030616">
    <property type="entry name" value="Aur-like"/>
</dbReference>
<dbReference type="PROSITE" id="PS50011">
    <property type="entry name" value="PROTEIN_KINASE_DOM"/>
    <property type="match status" value="1"/>
</dbReference>
<evidence type="ECO:0000256" key="1">
    <source>
        <dbReference type="ARBA" id="ARBA00001946"/>
    </source>
</evidence>
<dbReference type="FunFam" id="3.30.200.20:FF:000042">
    <property type="entry name" value="Aurora kinase A"/>
    <property type="match status" value="1"/>
</dbReference>
<feature type="cross-link" description="Glycyl lysine isopeptide (Lys-Gly) (interchain with G-Cter in SUMO2)" evidence="11">
    <location>
        <position position="156"/>
    </location>
</feature>
<evidence type="ECO:0000256" key="9">
    <source>
        <dbReference type="PIRSR" id="PIRSR630616-1"/>
    </source>
</evidence>
<dbReference type="Proteomes" id="UP000492821">
    <property type="component" value="Unassembled WGS sequence"/>
</dbReference>
<dbReference type="GO" id="GO:0004674">
    <property type="term" value="F:protein serine/threonine kinase activity"/>
    <property type="evidence" value="ECO:0007669"/>
    <property type="project" value="UniProtKB-KW"/>
</dbReference>
<organism evidence="15 16">
    <name type="scientific">Panagrellus redivivus</name>
    <name type="common">Microworm</name>
    <dbReference type="NCBI Taxonomy" id="6233"/>
    <lineage>
        <taxon>Eukaryota</taxon>
        <taxon>Metazoa</taxon>
        <taxon>Ecdysozoa</taxon>
        <taxon>Nematoda</taxon>
        <taxon>Chromadorea</taxon>
        <taxon>Rhabditida</taxon>
        <taxon>Tylenchina</taxon>
        <taxon>Panagrolaimomorpha</taxon>
        <taxon>Panagrolaimoidea</taxon>
        <taxon>Panagrolaimidae</taxon>
        <taxon>Panagrellus</taxon>
    </lineage>
</organism>
<dbReference type="GO" id="GO:0005524">
    <property type="term" value="F:ATP binding"/>
    <property type="evidence" value="ECO:0007669"/>
    <property type="project" value="UniProtKB-UniRule"/>
</dbReference>
<name>A0A7E4VTG4_PANRE</name>
<dbReference type="Pfam" id="PF00069">
    <property type="entry name" value="Pkinase"/>
    <property type="match status" value="1"/>
</dbReference>
<dbReference type="FunFam" id="1.10.510.10:FF:000571">
    <property type="entry name" value="Maternal embryonic leucine zipper kinase"/>
    <property type="match status" value="1"/>
</dbReference>
<evidence type="ECO:0000256" key="7">
    <source>
        <dbReference type="ARBA" id="ARBA00047899"/>
    </source>
</evidence>
<keyword evidence="5" id="KW-0418">Kinase</keyword>
<comment type="similarity">
    <text evidence="13">Belongs to the protein kinase superfamily.</text>
</comment>
<evidence type="ECO:0000256" key="11">
    <source>
        <dbReference type="PIRSR" id="PIRSR630616-3"/>
    </source>
</evidence>
<evidence type="ECO:0000256" key="2">
    <source>
        <dbReference type="ARBA" id="ARBA00022527"/>
    </source>
</evidence>
<evidence type="ECO:0000256" key="13">
    <source>
        <dbReference type="RuleBase" id="RU000304"/>
    </source>
</evidence>